<gene>
    <name evidence="1" type="ORF">QJS10_CPB19g01714</name>
</gene>
<evidence type="ECO:0000313" key="1">
    <source>
        <dbReference type="EMBL" id="KAK1288495.1"/>
    </source>
</evidence>
<accession>A0AAV9CHT5</accession>
<evidence type="ECO:0000313" key="2">
    <source>
        <dbReference type="Proteomes" id="UP001180020"/>
    </source>
</evidence>
<name>A0AAV9CHT5_ACOCL</name>
<protein>
    <submittedName>
        <fullName evidence="1">Uncharacterized protein</fullName>
    </submittedName>
</protein>
<dbReference type="EMBL" id="JAUJYO010000019">
    <property type="protein sequence ID" value="KAK1288495.1"/>
    <property type="molecule type" value="Genomic_DNA"/>
</dbReference>
<organism evidence="1 2">
    <name type="scientific">Acorus calamus</name>
    <name type="common">Sweet flag</name>
    <dbReference type="NCBI Taxonomy" id="4465"/>
    <lineage>
        <taxon>Eukaryota</taxon>
        <taxon>Viridiplantae</taxon>
        <taxon>Streptophyta</taxon>
        <taxon>Embryophyta</taxon>
        <taxon>Tracheophyta</taxon>
        <taxon>Spermatophyta</taxon>
        <taxon>Magnoliopsida</taxon>
        <taxon>Liliopsida</taxon>
        <taxon>Acoraceae</taxon>
        <taxon>Acorus</taxon>
    </lineage>
</organism>
<reference evidence="1" key="2">
    <citation type="submission" date="2023-06" db="EMBL/GenBank/DDBJ databases">
        <authorList>
            <person name="Ma L."/>
            <person name="Liu K.-W."/>
            <person name="Li Z."/>
            <person name="Hsiao Y.-Y."/>
            <person name="Qi Y."/>
            <person name="Fu T."/>
            <person name="Tang G."/>
            <person name="Zhang D."/>
            <person name="Sun W.-H."/>
            <person name="Liu D.-K."/>
            <person name="Li Y."/>
            <person name="Chen G.-Z."/>
            <person name="Liu X.-D."/>
            <person name="Liao X.-Y."/>
            <person name="Jiang Y.-T."/>
            <person name="Yu X."/>
            <person name="Hao Y."/>
            <person name="Huang J."/>
            <person name="Zhao X.-W."/>
            <person name="Ke S."/>
            <person name="Chen Y.-Y."/>
            <person name="Wu W.-L."/>
            <person name="Hsu J.-L."/>
            <person name="Lin Y.-F."/>
            <person name="Huang M.-D."/>
            <person name="Li C.-Y."/>
            <person name="Huang L."/>
            <person name="Wang Z.-W."/>
            <person name="Zhao X."/>
            <person name="Zhong W.-Y."/>
            <person name="Peng D.-H."/>
            <person name="Ahmad S."/>
            <person name="Lan S."/>
            <person name="Zhang J.-S."/>
            <person name="Tsai W.-C."/>
            <person name="Van De Peer Y."/>
            <person name="Liu Z.-J."/>
        </authorList>
    </citation>
    <scope>NUCLEOTIDE SEQUENCE</scope>
    <source>
        <strain evidence="1">CP</strain>
        <tissue evidence="1">Leaves</tissue>
    </source>
</reference>
<proteinExistence type="predicted"/>
<dbReference type="AlphaFoldDB" id="A0AAV9CHT5"/>
<keyword evidence="2" id="KW-1185">Reference proteome</keyword>
<sequence>MEVIPSLLQDIIDRLVNSLSHVSEAIFFYHRTSTMRNMLVMQGTSSSFAKHVIPSICKHHIITTFAKSQQKRRSPSDSPRFAPSIATGLLIPWGCCAISGTCPTSSNAVICLSRVDTGSAKACPTLASSPWLFGLSSTTWYRSLSAALQPGP</sequence>
<dbReference type="Proteomes" id="UP001180020">
    <property type="component" value="Unassembled WGS sequence"/>
</dbReference>
<comment type="caution">
    <text evidence="1">The sequence shown here is derived from an EMBL/GenBank/DDBJ whole genome shotgun (WGS) entry which is preliminary data.</text>
</comment>
<reference evidence="1" key="1">
    <citation type="journal article" date="2023" name="Nat. Commun.">
        <title>Diploid and tetraploid genomes of Acorus and the evolution of monocots.</title>
        <authorList>
            <person name="Ma L."/>
            <person name="Liu K.W."/>
            <person name="Li Z."/>
            <person name="Hsiao Y.Y."/>
            <person name="Qi Y."/>
            <person name="Fu T."/>
            <person name="Tang G.D."/>
            <person name="Zhang D."/>
            <person name="Sun W.H."/>
            <person name="Liu D.K."/>
            <person name="Li Y."/>
            <person name="Chen G.Z."/>
            <person name="Liu X.D."/>
            <person name="Liao X.Y."/>
            <person name="Jiang Y.T."/>
            <person name="Yu X."/>
            <person name="Hao Y."/>
            <person name="Huang J."/>
            <person name="Zhao X.W."/>
            <person name="Ke S."/>
            <person name="Chen Y.Y."/>
            <person name="Wu W.L."/>
            <person name="Hsu J.L."/>
            <person name="Lin Y.F."/>
            <person name="Huang M.D."/>
            <person name="Li C.Y."/>
            <person name="Huang L."/>
            <person name="Wang Z.W."/>
            <person name="Zhao X."/>
            <person name="Zhong W.Y."/>
            <person name="Peng D.H."/>
            <person name="Ahmad S."/>
            <person name="Lan S."/>
            <person name="Zhang J.S."/>
            <person name="Tsai W.C."/>
            <person name="Van de Peer Y."/>
            <person name="Liu Z.J."/>
        </authorList>
    </citation>
    <scope>NUCLEOTIDE SEQUENCE</scope>
    <source>
        <strain evidence="1">CP</strain>
    </source>
</reference>